<dbReference type="GO" id="GO:0004084">
    <property type="term" value="F:branched-chain-amino-acid transaminase activity"/>
    <property type="evidence" value="ECO:0007669"/>
    <property type="project" value="UniProtKB-EC"/>
</dbReference>
<comment type="pathway">
    <text evidence="5 18">Amino-acid biosynthesis; L-leucine biosynthesis; L-leucine from 3-methyl-2-oxobutanoate: step 4/4.</text>
</comment>
<dbReference type="Gene3D" id="3.20.10.10">
    <property type="entry name" value="D-amino Acid Aminotransferase, subunit A, domain 2"/>
    <property type="match status" value="1"/>
</dbReference>
<dbReference type="CDD" id="cd01557">
    <property type="entry name" value="BCAT_beta_family"/>
    <property type="match status" value="1"/>
</dbReference>
<sequence length="364" mass="39269">MNTESTMQFAFSLIATPTPHDQIVASIANPVFGRVFTDHMATVRWTSALGWHDAKIEARRPFQIDPACAVLHYAQEIFEGMKAYRGEDNSVSLFRPFENAKRFRASAERMSMAELPDALFVGAVESLVKVDRDWVPGGDGSLYLRPFMFATETFLGVRASSEYLFCVIASPVGPYFKAGKTAVTVWVSDRYTRAALGGTGAAKCGGNYAAGLSAQTEASANGCDQVVFLDAAEHKWIEELGGMNVFFVMDDGSLRTPPLSGTILPGITRASIIELAKREGIVVSEEPYAFETWQADAISGRVREAFACGTAAVVTAIGAVRHAAGEFTIGDGGEGPVTQRIRATLTGIQRGKIADPFGWIHHVA</sequence>
<proteinExistence type="inferred from homology"/>
<dbReference type="Gene3D" id="3.30.470.10">
    <property type="match status" value="1"/>
</dbReference>
<evidence type="ECO:0000256" key="9">
    <source>
        <dbReference type="ARBA" id="ARBA00022679"/>
    </source>
</evidence>
<evidence type="ECO:0000256" key="18">
    <source>
        <dbReference type="RuleBase" id="RU004519"/>
    </source>
</evidence>
<evidence type="ECO:0000256" key="5">
    <source>
        <dbReference type="ARBA" id="ARBA00005072"/>
    </source>
</evidence>
<dbReference type="NCBIfam" id="TIGR01123">
    <property type="entry name" value="ilvE_II"/>
    <property type="match status" value="1"/>
</dbReference>
<comment type="caution">
    <text evidence="19">The sequence shown here is derived from an EMBL/GenBank/DDBJ whole genome shotgun (WGS) entry which is preliminary data.</text>
</comment>
<evidence type="ECO:0000256" key="2">
    <source>
        <dbReference type="ARBA" id="ARBA00003109"/>
    </source>
</evidence>
<evidence type="ECO:0000256" key="13">
    <source>
        <dbReference type="ARBA" id="ARBA00048798"/>
    </source>
</evidence>
<dbReference type="PANTHER" id="PTHR11825">
    <property type="entry name" value="SUBGROUP IIII AMINOTRANSFERASE"/>
    <property type="match status" value="1"/>
</dbReference>
<dbReference type="RefSeq" id="WP_201700478.1">
    <property type="nucleotide sequence ID" value="NZ_CAJHCQ010000029.1"/>
</dbReference>
<dbReference type="PROSITE" id="PS00770">
    <property type="entry name" value="AA_TRANSFER_CLASS_4"/>
    <property type="match status" value="1"/>
</dbReference>
<evidence type="ECO:0000256" key="3">
    <source>
        <dbReference type="ARBA" id="ARBA00004824"/>
    </source>
</evidence>
<dbReference type="InterPro" id="IPR036038">
    <property type="entry name" value="Aminotransferase-like"/>
</dbReference>
<keyword evidence="8 17" id="KW-0028">Amino-acid biosynthesis</keyword>
<evidence type="ECO:0000256" key="6">
    <source>
        <dbReference type="ARBA" id="ARBA00009320"/>
    </source>
</evidence>
<comment type="pathway">
    <text evidence="3 18">Amino-acid biosynthesis; L-isoleucine biosynthesis; L-isoleucine from 2-oxobutanoate: step 4/4.</text>
</comment>
<dbReference type="PIRSF" id="PIRSF006468">
    <property type="entry name" value="BCAT1"/>
    <property type="match status" value="1"/>
</dbReference>
<protein>
    <recommendedName>
        <fullName evidence="17">Branched-chain-amino-acid aminotransferase</fullName>
        <ecNumber evidence="17">2.6.1.42</ecNumber>
    </recommendedName>
</protein>
<accession>A0ABM8P9S0</accession>
<dbReference type="NCBIfam" id="NF009897">
    <property type="entry name" value="PRK13357.1"/>
    <property type="match status" value="1"/>
</dbReference>
<keyword evidence="11 17" id="KW-0100">Branched-chain amino acid biosynthesis</keyword>
<evidence type="ECO:0000256" key="12">
    <source>
        <dbReference type="ARBA" id="ARBA00048212"/>
    </source>
</evidence>
<dbReference type="InterPro" id="IPR018300">
    <property type="entry name" value="Aminotrans_IV_CS"/>
</dbReference>
<keyword evidence="7 17" id="KW-0032">Aminotransferase</keyword>
<evidence type="ECO:0000256" key="11">
    <source>
        <dbReference type="ARBA" id="ARBA00023304"/>
    </source>
</evidence>
<comment type="catalytic activity">
    <reaction evidence="14 17">
        <text>L-leucine + 2-oxoglutarate = 4-methyl-2-oxopentanoate + L-glutamate</text>
        <dbReference type="Rhea" id="RHEA:18321"/>
        <dbReference type="ChEBI" id="CHEBI:16810"/>
        <dbReference type="ChEBI" id="CHEBI:17865"/>
        <dbReference type="ChEBI" id="CHEBI:29985"/>
        <dbReference type="ChEBI" id="CHEBI:57427"/>
        <dbReference type="EC" id="2.6.1.42"/>
    </reaction>
</comment>
<comment type="similarity">
    <text evidence="6 15">Belongs to the class-IV pyridoxal-phosphate-dependent aminotransferase family.</text>
</comment>
<dbReference type="Proteomes" id="UP000656319">
    <property type="component" value="Unassembled WGS sequence"/>
</dbReference>
<name>A0ABM8P9S0_9BURK</name>
<evidence type="ECO:0000256" key="4">
    <source>
        <dbReference type="ARBA" id="ARBA00004931"/>
    </source>
</evidence>
<dbReference type="InterPro" id="IPR005786">
    <property type="entry name" value="B_amino_transII"/>
</dbReference>
<gene>
    <name evidence="19" type="primary">ilvE_2</name>
    <name evidence="19" type="ORF">LMG27952_07046</name>
</gene>
<dbReference type="InterPro" id="IPR043132">
    <property type="entry name" value="BCAT-like_C"/>
</dbReference>
<evidence type="ECO:0000256" key="17">
    <source>
        <dbReference type="RuleBase" id="RU004517"/>
    </source>
</evidence>
<dbReference type="PANTHER" id="PTHR11825:SF44">
    <property type="entry name" value="BRANCHED-CHAIN-AMINO-ACID AMINOTRANSFERASE"/>
    <property type="match status" value="1"/>
</dbReference>
<evidence type="ECO:0000256" key="15">
    <source>
        <dbReference type="RuleBase" id="RU004106"/>
    </source>
</evidence>
<dbReference type="SUPFAM" id="SSF56752">
    <property type="entry name" value="D-aminoacid aminotransferase-like PLP-dependent enzymes"/>
    <property type="match status" value="1"/>
</dbReference>
<evidence type="ECO:0000256" key="16">
    <source>
        <dbReference type="RuleBase" id="RU004516"/>
    </source>
</evidence>
<evidence type="ECO:0000313" key="19">
    <source>
        <dbReference type="EMBL" id="CAD6560118.1"/>
    </source>
</evidence>
<dbReference type="InterPro" id="IPR043131">
    <property type="entry name" value="BCAT-like_N"/>
</dbReference>
<dbReference type="EC" id="2.6.1.42" evidence="17"/>
<reference evidence="19 20" key="1">
    <citation type="submission" date="2020-10" db="EMBL/GenBank/DDBJ databases">
        <authorList>
            <person name="Peeters C."/>
        </authorList>
    </citation>
    <scope>NUCLEOTIDE SEQUENCE [LARGE SCALE GENOMIC DNA]</scope>
    <source>
        <strain evidence="19 20">LMG 27952</strain>
    </source>
</reference>
<dbReference type="InterPro" id="IPR001544">
    <property type="entry name" value="Aminotrans_IV"/>
</dbReference>
<evidence type="ECO:0000256" key="14">
    <source>
        <dbReference type="ARBA" id="ARBA00049229"/>
    </source>
</evidence>
<evidence type="ECO:0000256" key="7">
    <source>
        <dbReference type="ARBA" id="ARBA00022576"/>
    </source>
</evidence>
<comment type="cofactor">
    <cofactor evidence="1 16">
        <name>pyridoxal 5'-phosphate</name>
        <dbReference type="ChEBI" id="CHEBI:597326"/>
    </cofactor>
</comment>
<keyword evidence="20" id="KW-1185">Reference proteome</keyword>
<organism evidence="19 20">
    <name type="scientific">Paraburkholderia hiiakae</name>
    <dbReference type="NCBI Taxonomy" id="1081782"/>
    <lineage>
        <taxon>Bacteria</taxon>
        <taxon>Pseudomonadati</taxon>
        <taxon>Pseudomonadota</taxon>
        <taxon>Betaproteobacteria</taxon>
        <taxon>Burkholderiales</taxon>
        <taxon>Burkholderiaceae</taxon>
        <taxon>Paraburkholderia</taxon>
    </lineage>
</organism>
<comment type="pathway">
    <text evidence="4 18">Amino-acid biosynthesis; L-valine biosynthesis; L-valine from pyruvate: step 4/4.</text>
</comment>
<dbReference type="Pfam" id="PF01063">
    <property type="entry name" value="Aminotran_4"/>
    <property type="match status" value="1"/>
</dbReference>
<comment type="function">
    <text evidence="2">Acts on leucine, isoleucine and valine.</text>
</comment>
<keyword evidence="10 16" id="KW-0663">Pyridoxal phosphate</keyword>
<comment type="catalytic activity">
    <reaction evidence="13 17">
        <text>L-isoleucine + 2-oxoglutarate = (S)-3-methyl-2-oxopentanoate + L-glutamate</text>
        <dbReference type="Rhea" id="RHEA:24801"/>
        <dbReference type="ChEBI" id="CHEBI:16810"/>
        <dbReference type="ChEBI" id="CHEBI:29985"/>
        <dbReference type="ChEBI" id="CHEBI:35146"/>
        <dbReference type="ChEBI" id="CHEBI:58045"/>
        <dbReference type="EC" id="2.6.1.42"/>
    </reaction>
</comment>
<dbReference type="InterPro" id="IPR033939">
    <property type="entry name" value="BCAT_family"/>
</dbReference>
<keyword evidence="9 17" id="KW-0808">Transferase</keyword>
<evidence type="ECO:0000256" key="10">
    <source>
        <dbReference type="ARBA" id="ARBA00022898"/>
    </source>
</evidence>
<evidence type="ECO:0000256" key="1">
    <source>
        <dbReference type="ARBA" id="ARBA00001933"/>
    </source>
</evidence>
<evidence type="ECO:0000256" key="8">
    <source>
        <dbReference type="ARBA" id="ARBA00022605"/>
    </source>
</evidence>
<dbReference type="EMBL" id="CAJHCQ010000029">
    <property type="protein sequence ID" value="CAD6560118.1"/>
    <property type="molecule type" value="Genomic_DNA"/>
</dbReference>
<comment type="catalytic activity">
    <reaction evidence="12 17">
        <text>L-valine + 2-oxoglutarate = 3-methyl-2-oxobutanoate + L-glutamate</text>
        <dbReference type="Rhea" id="RHEA:24813"/>
        <dbReference type="ChEBI" id="CHEBI:11851"/>
        <dbReference type="ChEBI" id="CHEBI:16810"/>
        <dbReference type="ChEBI" id="CHEBI:29985"/>
        <dbReference type="ChEBI" id="CHEBI:57762"/>
        <dbReference type="EC" id="2.6.1.42"/>
    </reaction>
</comment>
<evidence type="ECO:0000313" key="20">
    <source>
        <dbReference type="Proteomes" id="UP000656319"/>
    </source>
</evidence>